<name>A0AA88QDG9_9ASTE</name>
<dbReference type="EMBL" id="JAVXUO010003155">
    <property type="protein sequence ID" value="KAK2966057.1"/>
    <property type="molecule type" value="Genomic_DNA"/>
</dbReference>
<dbReference type="AlphaFoldDB" id="A0AA88QDG9"/>
<dbReference type="Proteomes" id="UP001187471">
    <property type="component" value="Unassembled WGS sequence"/>
</dbReference>
<keyword evidence="1" id="KW-0347">Helicase</keyword>
<dbReference type="Pfam" id="PF07717">
    <property type="entry name" value="OB_NTP_bind"/>
    <property type="match status" value="1"/>
</dbReference>
<evidence type="ECO:0000256" key="1">
    <source>
        <dbReference type="ARBA" id="ARBA00022806"/>
    </source>
</evidence>
<feature type="domain" description="DEAD-box helicase OB fold" evidence="2">
    <location>
        <begin position="28"/>
        <end position="63"/>
    </location>
</feature>
<evidence type="ECO:0000313" key="4">
    <source>
        <dbReference type="Proteomes" id="UP001187471"/>
    </source>
</evidence>
<gene>
    <name evidence="3" type="ORF">RJ640_029989</name>
</gene>
<dbReference type="GO" id="GO:0004386">
    <property type="term" value="F:helicase activity"/>
    <property type="evidence" value="ECO:0007669"/>
    <property type="project" value="UniProtKB-KW"/>
</dbReference>
<evidence type="ECO:0000313" key="3">
    <source>
        <dbReference type="EMBL" id="KAK2966057.1"/>
    </source>
</evidence>
<evidence type="ECO:0000259" key="2">
    <source>
        <dbReference type="Pfam" id="PF07717"/>
    </source>
</evidence>
<keyword evidence="1" id="KW-0547">Nucleotide-binding</keyword>
<proteinExistence type="predicted"/>
<keyword evidence="1" id="KW-0067">ATP-binding</keyword>
<sequence>MEIKVMAPDGDRDRTVIFPCPSIWSCRVNPKWVIFHSLVSTDRQYMRNVISIDPSWLREAAPHFYRHQQANHIPH</sequence>
<reference evidence="3" key="1">
    <citation type="submission" date="2022-12" db="EMBL/GenBank/DDBJ databases">
        <title>Draft genome assemblies for two species of Escallonia (Escalloniales).</title>
        <authorList>
            <person name="Chanderbali A."/>
            <person name="Dervinis C."/>
            <person name="Anghel I."/>
            <person name="Soltis D."/>
            <person name="Soltis P."/>
            <person name="Zapata F."/>
        </authorList>
    </citation>
    <scope>NUCLEOTIDE SEQUENCE</scope>
    <source>
        <strain evidence="3">UCBG92.1500</strain>
        <tissue evidence="3">Leaf</tissue>
    </source>
</reference>
<organism evidence="3 4">
    <name type="scientific">Escallonia rubra</name>
    <dbReference type="NCBI Taxonomy" id="112253"/>
    <lineage>
        <taxon>Eukaryota</taxon>
        <taxon>Viridiplantae</taxon>
        <taxon>Streptophyta</taxon>
        <taxon>Embryophyta</taxon>
        <taxon>Tracheophyta</taxon>
        <taxon>Spermatophyta</taxon>
        <taxon>Magnoliopsida</taxon>
        <taxon>eudicotyledons</taxon>
        <taxon>Gunneridae</taxon>
        <taxon>Pentapetalae</taxon>
        <taxon>asterids</taxon>
        <taxon>campanulids</taxon>
        <taxon>Escalloniales</taxon>
        <taxon>Escalloniaceae</taxon>
        <taxon>Escallonia</taxon>
    </lineage>
</organism>
<keyword evidence="4" id="KW-1185">Reference proteome</keyword>
<comment type="caution">
    <text evidence="3">The sequence shown here is derived from an EMBL/GenBank/DDBJ whole genome shotgun (WGS) entry which is preliminary data.</text>
</comment>
<protein>
    <recommendedName>
        <fullName evidence="2">DEAD-box helicase OB fold domain-containing protein</fullName>
    </recommendedName>
</protein>
<accession>A0AA88QDG9</accession>
<keyword evidence="1" id="KW-0378">Hydrolase</keyword>
<dbReference type="InterPro" id="IPR011709">
    <property type="entry name" value="DEAD-box_helicase_OB_fold"/>
</dbReference>